<dbReference type="Proteomes" id="UP000237230">
    <property type="component" value="Unassembled WGS sequence"/>
</dbReference>
<feature type="transmembrane region" description="Helical" evidence="2">
    <location>
        <begin position="43"/>
        <end position="62"/>
    </location>
</feature>
<reference evidence="4 5" key="2">
    <citation type="submission" date="2018-03" db="EMBL/GenBank/DDBJ databases">
        <title>Draft genome of Pseudomonas putida strain KH-21-114.</title>
        <authorList>
            <person name="Yoshizawa S."/>
            <person name="Khan N.H."/>
            <person name="Nishimura M."/>
            <person name="Chiura H.X."/>
            <person name="Ogura Y."/>
            <person name="Hayashi T."/>
            <person name="Kogure K."/>
        </authorList>
    </citation>
    <scope>NUCLEOTIDE SEQUENCE [LARGE SCALE GENOMIC DNA]</scope>
    <source>
        <strain evidence="4 5">KH-21-114</strain>
    </source>
</reference>
<dbReference type="InterPro" id="IPR007251">
    <property type="entry name" value="Iron_permease_Fet4"/>
</dbReference>
<dbReference type="Proteomes" id="UP001217741">
    <property type="component" value="Unassembled WGS sequence"/>
</dbReference>
<keyword evidence="2" id="KW-1133">Transmembrane helix</keyword>
<evidence type="ECO:0000313" key="4">
    <source>
        <dbReference type="EMBL" id="POG05504.1"/>
    </source>
</evidence>
<feature type="compositionally biased region" description="Basic and acidic residues" evidence="1">
    <location>
        <begin position="126"/>
        <end position="138"/>
    </location>
</feature>
<dbReference type="Pfam" id="PF04120">
    <property type="entry name" value="Iron_permease"/>
    <property type="match status" value="1"/>
</dbReference>
<feature type="transmembrane region" description="Helical" evidence="2">
    <location>
        <begin position="20"/>
        <end position="37"/>
    </location>
</feature>
<dbReference type="GO" id="GO:0055085">
    <property type="term" value="P:transmembrane transport"/>
    <property type="evidence" value="ECO:0007669"/>
    <property type="project" value="InterPro"/>
</dbReference>
<name>A0A1X0ZQZ8_PSEPU</name>
<dbReference type="OrthoDB" id="119761at2"/>
<dbReference type="EMBL" id="JARJLO010000258">
    <property type="protein sequence ID" value="MDF3872144.1"/>
    <property type="molecule type" value="Genomic_DNA"/>
</dbReference>
<evidence type="ECO:0000313" key="3">
    <source>
        <dbReference type="EMBL" id="MDF3872144.1"/>
    </source>
</evidence>
<evidence type="ECO:0000256" key="1">
    <source>
        <dbReference type="SAM" id="MobiDB-lite"/>
    </source>
</evidence>
<feature type="region of interest" description="Disordered" evidence="1">
    <location>
        <begin position="113"/>
        <end position="138"/>
    </location>
</feature>
<evidence type="ECO:0000256" key="2">
    <source>
        <dbReference type="SAM" id="Phobius"/>
    </source>
</evidence>
<accession>A0A1X0ZQZ8</accession>
<reference evidence="4 5" key="1">
    <citation type="submission" date="2016-08" db="EMBL/GenBank/DDBJ databases">
        <authorList>
            <person name="Seilhamer J.J."/>
        </authorList>
    </citation>
    <scope>NUCLEOTIDE SEQUENCE [LARGE SCALE GENOMIC DNA]</scope>
    <source>
        <strain evidence="4 5">KH-21-114</strain>
    </source>
</reference>
<gene>
    <name evidence="4" type="ORF">BGP84_21765</name>
    <name evidence="3" type="ORF">P3W50_16970</name>
</gene>
<organism evidence="4 5">
    <name type="scientific">Pseudomonas putida</name>
    <name type="common">Arthrobacter siderocapsulatus</name>
    <dbReference type="NCBI Taxonomy" id="303"/>
    <lineage>
        <taxon>Bacteria</taxon>
        <taxon>Pseudomonadati</taxon>
        <taxon>Pseudomonadota</taxon>
        <taxon>Gammaproteobacteria</taxon>
        <taxon>Pseudomonadales</taxon>
        <taxon>Pseudomonadaceae</taxon>
        <taxon>Pseudomonas</taxon>
    </lineage>
</organism>
<dbReference type="RefSeq" id="WP_028697819.1">
    <property type="nucleotide sequence ID" value="NZ_BQII01000091.1"/>
</dbReference>
<dbReference type="AlphaFoldDB" id="A0A1X0ZQZ8"/>
<comment type="caution">
    <text evidence="4">The sequence shown here is derived from an EMBL/GenBank/DDBJ whole genome shotgun (WGS) entry which is preliminary data.</text>
</comment>
<keyword evidence="2" id="KW-0812">Transmembrane</keyword>
<keyword evidence="2" id="KW-0472">Membrane</keyword>
<dbReference type="EMBL" id="MINH01000021">
    <property type="protein sequence ID" value="POG05504.1"/>
    <property type="molecule type" value="Genomic_DNA"/>
</dbReference>
<sequence length="138" mass="15830">MKFAQFCQSLANHAGKPSTFLIAVVLIATWAASGPWFHYNDTWQLIVNTSTTIITFLMVFLIQNTQNRDNDIIHVKLDELIRATKSAEQSVLDLEALDNREIHKLRKEYQAMGSHCETPHQMSSEQRADDADRDNLQR</sequence>
<protein>
    <submittedName>
        <fullName evidence="3">Low affinity iron permease family protein</fullName>
    </submittedName>
</protein>
<evidence type="ECO:0000313" key="5">
    <source>
        <dbReference type="Proteomes" id="UP000237230"/>
    </source>
</evidence>
<proteinExistence type="predicted"/>
<reference evidence="3" key="3">
    <citation type="submission" date="2023-03" db="EMBL/GenBank/DDBJ databases">
        <title>Draft assemblies of triclosan tolerant bacteria isolated from returned activated sludge.</title>
        <authorList>
            <person name="Van Hamelsveld S."/>
        </authorList>
    </citation>
    <scope>NUCLEOTIDE SEQUENCE</scope>
    <source>
        <strain evidence="3">GW210012_S60</strain>
    </source>
</reference>